<dbReference type="EMBL" id="CM009293">
    <property type="protein sequence ID" value="RQO89625.1"/>
    <property type="molecule type" value="Genomic_DNA"/>
</dbReference>
<gene>
    <name evidence="1" type="ORF">POPTR_004G208350</name>
</gene>
<dbReference type="InParanoid" id="A0A3N7F0Z2"/>
<reference evidence="1 2" key="1">
    <citation type="journal article" date="2006" name="Science">
        <title>The genome of black cottonwood, Populus trichocarpa (Torr. &amp; Gray).</title>
        <authorList>
            <person name="Tuskan G.A."/>
            <person name="Difazio S."/>
            <person name="Jansson S."/>
            <person name="Bohlmann J."/>
            <person name="Grigoriev I."/>
            <person name="Hellsten U."/>
            <person name="Putnam N."/>
            <person name="Ralph S."/>
            <person name="Rombauts S."/>
            <person name="Salamov A."/>
            <person name="Schein J."/>
            <person name="Sterck L."/>
            <person name="Aerts A."/>
            <person name="Bhalerao R.R."/>
            <person name="Bhalerao R.P."/>
            <person name="Blaudez D."/>
            <person name="Boerjan W."/>
            <person name="Brun A."/>
            <person name="Brunner A."/>
            <person name="Busov V."/>
            <person name="Campbell M."/>
            <person name="Carlson J."/>
            <person name="Chalot M."/>
            <person name="Chapman J."/>
            <person name="Chen G.L."/>
            <person name="Cooper D."/>
            <person name="Coutinho P.M."/>
            <person name="Couturier J."/>
            <person name="Covert S."/>
            <person name="Cronk Q."/>
            <person name="Cunningham R."/>
            <person name="Davis J."/>
            <person name="Degroeve S."/>
            <person name="Dejardin A."/>
            <person name="Depamphilis C."/>
            <person name="Detter J."/>
            <person name="Dirks B."/>
            <person name="Dubchak I."/>
            <person name="Duplessis S."/>
            <person name="Ehlting J."/>
            <person name="Ellis B."/>
            <person name="Gendler K."/>
            <person name="Goodstein D."/>
            <person name="Gribskov M."/>
            <person name="Grimwood J."/>
            <person name="Groover A."/>
            <person name="Gunter L."/>
            <person name="Hamberger B."/>
            <person name="Heinze B."/>
            <person name="Helariutta Y."/>
            <person name="Henrissat B."/>
            <person name="Holligan D."/>
            <person name="Holt R."/>
            <person name="Huang W."/>
            <person name="Islam-Faridi N."/>
            <person name="Jones S."/>
            <person name="Jones-Rhoades M."/>
            <person name="Jorgensen R."/>
            <person name="Joshi C."/>
            <person name="Kangasjarvi J."/>
            <person name="Karlsson J."/>
            <person name="Kelleher C."/>
            <person name="Kirkpatrick R."/>
            <person name="Kirst M."/>
            <person name="Kohler A."/>
            <person name="Kalluri U."/>
            <person name="Larimer F."/>
            <person name="Leebens-Mack J."/>
            <person name="Leple J.C."/>
            <person name="Locascio P."/>
            <person name="Lou Y."/>
            <person name="Lucas S."/>
            <person name="Martin F."/>
            <person name="Montanini B."/>
            <person name="Napoli C."/>
            <person name="Nelson D.R."/>
            <person name="Nelson C."/>
            <person name="Nieminen K."/>
            <person name="Nilsson O."/>
            <person name="Pereda V."/>
            <person name="Peter G."/>
            <person name="Philippe R."/>
            <person name="Pilate G."/>
            <person name="Poliakov A."/>
            <person name="Razumovskaya J."/>
            <person name="Richardson P."/>
            <person name="Rinaldi C."/>
            <person name="Ritland K."/>
            <person name="Rouze P."/>
            <person name="Ryaboy D."/>
            <person name="Schmutz J."/>
            <person name="Schrader J."/>
            <person name="Segerman B."/>
            <person name="Shin H."/>
            <person name="Siddiqui A."/>
            <person name="Sterky F."/>
            <person name="Terry A."/>
            <person name="Tsai C.J."/>
            <person name="Uberbacher E."/>
            <person name="Unneberg P."/>
            <person name="Vahala J."/>
            <person name="Wall K."/>
            <person name="Wessler S."/>
            <person name="Yang G."/>
            <person name="Yin T."/>
            <person name="Douglas C."/>
            <person name="Marra M."/>
            <person name="Sandberg G."/>
            <person name="Van de Peer Y."/>
            <person name="Rokhsar D."/>
        </authorList>
    </citation>
    <scope>NUCLEOTIDE SEQUENCE [LARGE SCALE GENOMIC DNA]</scope>
    <source>
        <strain evidence="2">cv. Nisqually</strain>
    </source>
</reference>
<name>A0A3N7F0Z2_POPTR</name>
<dbReference type="Proteomes" id="UP000006729">
    <property type="component" value="Chromosome 4"/>
</dbReference>
<evidence type="ECO:0000313" key="2">
    <source>
        <dbReference type="Proteomes" id="UP000006729"/>
    </source>
</evidence>
<protein>
    <submittedName>
        <fullName evidence="1">Uncharacterized protein</fullName>
    </submittedName>
</protein>
<organism evidence="1 2">
    <name type="scientific">Populus trichocarpa</name>
    <name type="common">Western balsam poplar</name>
    <name type="synonym">Populus balsamifera subsp. trichocarpa</name>
    <dbReference type="NCBI Taxonomy" id="3694"/>
    <lineage>
        <taxon>Eukaryota</taxon>
        <taxon>Viridiplantae</taxon>
        <taxon>Streptophyta</taxon>
        <taxon>Embryophyta</taxon>
        <taxon>Tracheophyta</taxon>
        <taxon>Spermatophyta</taxon>
        <taxon>Magnoliopsida</taxon>
        <taxon>eudicotyledons</taxon>
        <taxon>Gunneridae</taxon>
        <taxon>Pentapetalae</taxon>
        <taxon>rosids</taxon>
        <taxon>fabids</taxon>
        <taxon>Malpighiales</taxon>
        <taxon>Salicaceae</taxon>
        <taxon>Saliceae</taxon>
        <taxon>Populus</taxon>
    </lineage>
</organism>
<keyword evidence="2" id="KW-1185">Reference proteome</keyword>
<evidence type="ECO:0000313" key="1">
    <source>
        <dbReference type="EMBL" id="RQO89625.1"/>
    </source>
</evidence>
<dbReference type="AlphaFoldDB" id="A0A3N7F0Z2"/>
<sequence length="39" mass="4691">MLALQNQKAMYDFSVSNMKLNTHSRLFFTRYPYCQVMVN</sequence>
<accession>A0A3N7F0Z2</accession>
<proteinExistence type="predicted"/>